<evidence type="ECO:0000313" key="8">
    <source>
        <dbReference type="Proteomes" id="UP001231189"/>
    </source>
</evidence>
<dbReference type="PANTHER" id="PTHR33214">
    <property type="entry name" value="BIFUNCTIONAL INHIBITOR/LIPID-TRANSFER PROTEIN/SEED STORAGE 2S ALBUMIN SUPERFAMILY PROTEIN"/>
    <property type="match status" value="1"/>
</dbReference>
<evidence type="ECO:0000313" key="7">
    <source>
        <dbReference type="EMBL" id="KAK1666518.1"/>
    </source>
</evidence>
<dbReference type="GO" id="GO:0008289">
    <property type="term" value="F:lipid binding"/>
    <property type="evidence" value="ECO:0007669"/>
    <property type="project" value="UniProtKB-KW"/>
</dbReference>
<keyword evidence="3" id="KW-0446">Lipid-binding</keyword>
<comment type="similarity">
    <text evidence="1">Belongs to the plant LTP family. B11E subfamily.</text>
</comment>
<accession>A0AAD8WN48</accession>
<dbReference type="EMBL" id="JAUUTY010000003">
    <property type="protein sequence ID" value="KAK1666518.1"/>
    <property type="molecule type" value="Genomic_DNA"/>
</dbReference>
<evidence type="ECO:0000256" key="3">
    <source>
        <dbReference type="ARBA" id="ARBA00023121"/>
    </source>
</evidence>
<organism evidence="7 8">
    <name type="scientific">Lolium multiflorum</name>
    <name type="common">Italian ryegrass</name>
    <name type="synonym">Lolium perenne subsp. multiflorum</name>
    <dbReference type="NCBI Taxonomy" id="4521"/>
    <lineage>
        <taxon>Eukaryota</taxon>
        <taxon>Viridiplantae</taxon>
        <taxon>Streptophyta</taxon>
        <taxon>Embryophyta</taxon>
        <taxon>Tracheophyta</taxon>
        <taxon>Spermatophyta</taxon>
        <taxon>Magnoliopsida</taxon>
        <taxon>Liliopsida</taxon>
        <taxon>Poales</taxon>
        <taxon>Poaceae</taxon>
        <taxon>BOP clade</taxon>
        <taxon>Pooideae</taxon>
        <taxon>Poodae</taxon>
        <taxon>Poeae</taxon>
        <taxon>Poeae Chloroplast Group 2 (Poeae type)</taxon>
        <taxon>Loliodinae</taxon>
        <taxon>Loliinae</taxon>
        <taxon>Lolium</taxon>
    </lineage>
</organism>
<protein>
    <recommendedName>
        <fullName evidence="6">Bifunctional inhibitor/plant lipid transfer protein/seed storage helical domain-containing protein</fullName>
    </recommendedName>
</protein>
<dbReference type="Gene3D" id="1.10.110.10">
    <property type="entry name" value="Plant lipid-transfer and hydrophobic proteins"/>
    <property type="match status" value="1"/>
</dbReference>
<dbReference type="InterPro" id="IPR033872">
    <property type="entry name" value="nsLTP2"/>
</dbReference>
<name>A0AAD8WN48_LOLMU</name>
<gene>
    <name evidence="7" type="ORF">QYE76_054677</name>
</gene>
<dbReference type="AlphaFoldDB" id="A0AAD8WN48"/>
<feature type="region of interest" description="Disordered" evidence="4">
    <location>
        <begin position="76"/>
        <end position="113"/>
    </location>
</feature>
<evidence type="ECO:0000256" key="1">
    <source>
        <dbReference type="ARBA" id="ARBA00009707"/>
    </source>
</evidence>
<dbReference type="SUPFAM" id="SSF47699">
    <property type="entry name" value="Bifunctional inhibitor/lipid-transfer protein/seed storage 2S albumin"/>
    <property type="match status" value="1"/>
</dbReference>
<evidence type="ECO:0000259" key="6">
    <source>
        <dbReference type="Pfam" id="PF14368"/>
    </source>
</evidence>
<evidence type="ECO:0000256" key="2">
    <source>
        <dbReference type="ARBA" id="ARBA00022448"/>
    </source>
</evidence>
<proteinExistence type="inferred from homology"/>
<feature type="signal peptide" evidence="5">
    <location>
        <begin position="1"/>
        <end position="22"/>
    </location>
</feature>
<evidence type="ECO:0000256" key="5">
    <source>
        <dbReference type="SAM" id="SignalP"/>
    </source>
</evidence>
<reference evidence="7" key="1">
    <citation type="submission" date="2023-07" db="EMBL/GenBank/DDBJ databases">
        <title>A chromosome-level genome assembly of Lolium multiflorum.</title>
        <authorList>
            <person name="Chen Y."/>
            <person name="Copetti D."/>
            <person name="Kolliker R."/>
            <person name="Studer B."/>
        </authorList>
    </citation>
    <scope>NUCLEOTIDE SEQUENCE</scope>
    <source>
        <strain evidence="7">02402/16</strain>
        <tissue evidence="7">Leaf</tissue>
    </source>
</reference>
<feature type="domain" description="Bifunctional inhibitor/plant lipid transfer protein/seed storage helical" evidence="6">
    <location>
        <begin position="11"/>
        <end position="69"/>
    </location>
</feature>
<keyword evidence="2" id="KW-0813">Transport</keyword>
<feature type="compositionally biased region" description="Low complexity" evidence="4">
    <location>
        <begin position="79"/>
        <end position="89"/>
    </location>
</feature>
<keyword evidence="5" id="KW-0732">Signal</keyword>
<keyword evidence="8" id="KW-1185">Reference proteome</keyword>
<feature type="chain" id="PRO_5042284008" description="Bifunctional inhibitor/plant lipid transfer protein/seed storage helical domain-containing protein" evidence="5">
    <location>
        <begin position="23"/>
        <end position="113"/>
    </location>
</feature>
<dbReference type="Pfam" id="PF14368">
    <property type="entry name" value="LTP_2"/>
    <property type="match status" value="1"/>
</dbReference>
<dbReference type="PANTHER" id="PTHR33214:SF3">
    <property type="entry name" value="OS01G0691100 PROTEIN"/>
    <property type="match status" value="1"/>
</dbReference>
<dbReference type="Proteomes" id="UP001231189">
    <property type="component" value="Unassembled WGS sequence"/>
</dbReference>
<comment type="caution">
    <text evidence="7">The sequence shown here is derived from an EMBL/GenBank/DDBJ whole genome shotgun (WGS) entry which is preliminary data.</text>
</comment>
<dbReference type="GO" id="GO:0006869">
    <property type="term" value="P:lipid transport"/>
    <property type="evidence" value="ECO:0007669"/>
    <property type="project" value="InterPro"/>
</dbReference>
<dbReference type="InterPro" id="IPR036312">
    <property type="entry name" value="Bifun_inhib/LTP/seed_sf"/>
</dbReference>
<dbReference type="InterPro" id="IPR016140">
    <property type="entry name" value="Bifunc_inhib/LTP/seed_store"/>
</dbReference>
<sequence length="113" mass="12038">MKPCAVLLLVVILAASGTVCSASRAARAECDPLALRPCVPVILWGDQPSTACCAKLRKQRRCLCKYAKNPFVGRRRRAAAGAGKPPAAGTLRESLAARDPSSRRENAHLPPSF</sequence>
<evidence type="ECO:0000256" key="4">
    <source>
        <dbReference type="SAM" id="MobiDB-lite"/>
    </source>
</evidence>